<dbReference type="InterPro" id="IPR000299">
    <property type="entry name" value="FERM_domain"/>
</dbReference>
<dbReference type="InterPro" id="IPR011993">
    <property type="entry name" value="PH-like_dom_sf"/>
</dbReference>
<sequence>MHGDNYGMDQDHAEENFLNDVKLLSEYGVHFYKLYTDKKARGQHVWLGVHARGIEICEALGDDRVPMQAFPWLDVVKVQFDKRSFL</sequence>
<organism evidence="2 3">
    <name type="scientific">Priapulus caudatus</name>
    <name type="common">Priapulid worm</name>
    <dbReference type="NCBI Taxonomy" id="37621"/>
    <lineage>
        <taxon>Eukaryota</taxon>
        <taxon>Metazoa</taxon>
        <taxon>Ecdysozoa</taxon>
        <taxon>Scalidophora</taxon>
        <taxon>Priapulida</taxon>
        <taxon>Priapulimorpha</taxon>
        <taxon>Priapulimorphida</taxon>
        <taxon>Priapulidae</taxon>
        <taxon>Priapulus</taxon>
    </lineage>
</organism>
<dbReference type="RefSeq" id="XP_014676135.1">
    <property type="nucleotide sequence ID" value="XM_014820649.1"/>
</dbReference>
<keyword evidence="2" id="KW-1185">Reference proteome</keyword>
<dbReference type="InterPro" id="IPR018980">
    <property type="entry name" value="FERM_PH-like_C"/>
</dbReference>
<evidence type="ECO:0000313" key="2">
    <source>
        <dbReference type="Proteomes" id="UP000695022"/>
    </source>
</evidence>
<feature type="domain" description="FERM" evidence="1">
    <location>
        <begin position="1"/>
        <end position="86"/>
    </location>
</feature>
<evidence type="ECO:0000313" key="3">
    <source>
        <dbReference type="RefSeq" id="XP_014676135.1"/>
    </source>
</evidence>
<reference evidence="3" key="1">
    <citation type="submission" date="2025-08" db="UniProtKB">
        <authorList>
            <consortium name="RefSeq"/>
        </authorList>
    </citation>
    <scope>IDENTIFICATION</scope>
</reference>
<proteinExistence type="predicted"/>
<evidence type="ECO:0000259" key="1">
    <source>
        <dbReference type="PROSITE" id="PS50057"/>
    </source>
</evidence>
<protein>
    <submittedName>
        <fullName evidence="3">FERM domain-containing protein 6-like</fullName>
    </submittedName>
</protein>
<dbReference type="Gene3D" id="2.30.29.30">
    <property type="entry name" value="Pleckstrin-homology domain (PH domain)/Phosphotyrosine-binding domain (PTB)"/>
    <property type="match status" value="1"/>
</dbReference>
<dbReference type="Pfam" id="PF09380">
    <property type="entry name" value="FERM_C"/>
    <property type="match status" value="1"/>
</dbReference>
<name>A0ABM1EVB4_PRICU</name>
<dbReference type="GeneID" id="106816094"/>
<gene>
    <name evidence="3" type="primary">LOC106816094</name>
</gene>
<dbReference type="PANTHER" id="PTHR46900">
    <property type="entry name" value="TYROSINE-PROTEIN PHOSPHATASE NON-RECEPTOR TYPE 13"/>
    <property type="match status" value="1"/>
</dbReference>
<dbReference type="PROSITE" id="PS50057">
    <property type="entry name" value="FERM_3"/>
    <property type="match status" value="1"/>
</dbReference>
<dbReference type="InterPro" id="IPR052074">
    <property type="entry name" value="NonRcpt_TyrProt_Phosphatase"/>
</dbReference>
<dbReference type="PANTHER" id="PTHR46900:SF2">
    <property type="entry name" value="TYROSINE-PROTEIN PHOSPHATASE NON-RECEPTOR TYPE 13"/>
    <property type="match status" value="1"/>
</dbReference>
<feature type="non-terminal residue" evidence="3">
    <location>
        <position position="86"/>
    </location>
</feature>
<accession>A0ABM1EVB4</accession>
<dbReference type="SUPFAM" id="SSF50729">
    <property type="entry name" value="PH domain-like"/>
    <property type="match status" value="1"/>
</dbReference>
<dbReference type="Proteomes" id="UP000695022">
    <property type="component" value="Unplaced"/>
</dbReference>